<feature type="region of interest" description="Disordered" evidence="2">
    <location>
        <begin position="692"/>
        <end position="712"/>
    </location>
</feature>
<feature type="region of interest" description="Disordered" evidence="2">
    <location>
        <begin position="525"/>
        <end position="639"/>
    </location>
</feature>
<feature type="compositionally biased region" description="Low complexity" evidence="2">
    <location>
        <begin position="548"/>
        <end position="571"/>
    </location>
</feature>
<dbReference type="Proteomes" id="UP000821837">
    <property type="component" value="Chromosome 11"/>
</dbReference>
<feature type="compositionally biased region" description="Polar residues" evidence="2">
    <location>
        <begin position="349"/>
        <end position="366"/>
    </location>
</feature>
<keyword evidence="1" id="KW-0479">Metal-binding</keyword>
<dbReference type="EMBL" id="JABSTV010001247">
    <property type="protein sequence ID" value="KAH7973272.1"/>
    <property type="molecule type" value="Genomic_DNA"/>
</dbReference>
<keyword evidence="5" id="KW-1185">Reference proteome</keyword>
<dbReference type="InterPro" id="IPR013087">
    <property type="entry name" value="Znf_C2H2_type"/>
</dbReference>
<gene>
    <name evidence="4" type="ORF">HPB52_023337</name>
</gene>
<evidence type="ECO:0000259" key="3">
    <source>
        <dbReference type="PROSITE" id="PS50157"/>
    </source>
</evidence>
<reference evidence="4" key="2">
    <citation type="submission" date="2021-09" db="EMBL/GenBank/DDBJ databases">
        <authorList>
            <person name="Jia N."/>
            <person name="Wang J."/>
            <person name="Shi W."/>
            <person name="Du L."/>
            <person name="Sun Y."/>
            <person name="Zhan W."/>
            <person name="Jiang J."/>
            <person name="Wang Q."/>
            <person name="Zhang B."/>
            <person name="Ji P."/>
            <person name="Sakyi L.B."/>
            <person name="Cui X."/>
            <person name="Yuan T."/>
            <person name="Jiang B."/>
            <person name="Yang W."/>
            <person name="Lam T.T.-Y."/>
            <person name="Chang Q."/>
            <person name="Ding S."/>
            <person name="Wang X."/>
            <person name="Zhu J."/>
            <person name="Ruan X."/>
            <person name="Zhao L."/>
            <person name="Wei J."/>
            <person name="Que T."/>
            <person name="Du C."/>
            <person name="Cheng J."/>
            <person name="Dai P."/>
            <person name="Han X."/>
            <person name="Huang E."/>
            <person name="Gao Y."/>
            <person name="Liu J."/>
            <person name="Shao H."/>
            <person name="Ye R."/>
            <person name="Li L."/>
            <person name="Wei W."/>
            <person name="Wang X."/>
            <person name="Wang C."/>
            <person name="Huo Q."/>
            <person name="Li W."/>
            <person name="Guo W."/>
            <person name="Chen H."/>
            <person name="Chen S."/>
            <person name="Zhou L."/>
            <person name="Zhou L."/>
            <person name="Ni X."/>
            <person name="Tian J."/>
            <person name="Zhou Y."/>
            <person name="Sheng Y."/>
            <person name="Liu T."/>
            <person name="Pan Y."/>
            <person name="Xia L."/>
            <person name="Li J."/>
            <person name="Zhao F."/>
            <person name="Cao W."/>
        </authorList>
    </citation>
    <scope>NUCLEOTIDE SEQUENCE</scope>
    <source>
        <strain evidence="4">Rsan-2018</strain>
        <tissue evidence="4">Larvae</tissue>
    </source>
</reference>
<feature type="domain" description="C2H2-type" evidence="3">
    <location>
        <begin position="492"/>
        <end position="519"/>
    </location>
</feature>
<feature type="compositionally biased region" description="Low complexity" evidence="2">
    <location>
        <begin position="586"/>
        <end position="610"/>
    </location>
</feature>
<protein>
    <recommendedName>
        <fullName evidence="3">C2H2-type domain-containing protein</fullName>
    </recommendedName>
</protein>
<evidence type="ECO:0000256" key="2">
    <source>
        <dbReference type="SAM" id="MobiDB-lite"/>
    </source>
</evidence>
<keyword evidence="1" id="KW-0862">Zinc</keyword>
<organism evidence="4 5">
    <name type="scientific">Rhipicephalus sanguineus</name>
    <name type="common">Brown dog tick</name>
    <name type="synonym">Ixodes sanguineus</name>
    <dbReference type="NCBI Taxonomy" id="34632"/>
    <lineage>
        <taxon>Eukaryota</taxon>
        <taxon>Metazoa</taxon>
        <taxon>Ecdysozoa</taxon>
        <taxon>Arthropoda</taxon>
        <taxon>Chelicerata</taxon>
        <taxon>Arachnida</taxon>
        <taxon>Acari</taxon>
        <taxon>Parasitiformes</taxon>
        <taxon>Ixodida</taxon>
        <taxon>Ixodoidea</taxon>
        <taxon>Ixodidae</taxon>
        <taxon>Rhipicephalinae</taxon>
        <taxon>Rhipicephalus</taxon>
        <taxon>Rhipicephalus</taxon>
    </lineage>
</organism>
<sequence>MSREPLLTSLVAHPNIRGFPMTGQEQVKVLPYADDFSLFVRDVRSLQEFQSTFSACASVSGAALDLEKTKALLFGTFPRDAIGDIQIVTSVKVLGVYFTCDGVATTTWQRALERARHAAARIKQVDLALREKALVTRTTVCAFPFFSSRVAVIPNKMASELNILINSLLCDKGTACETTPIIAARDTSTFFLDTDNRPGPRVESPSAFYKAAATTMKIIAKEAPDSDIDKDPPARIVEEITHNQLTEEEKRKIDDLQDEEIPGRGFRKRRPPFLACLSRPGHQCLLVTTSGLGPCDHHRYPDRPGSLGYSYLCAWTCCPSKDAWTTEEDACCPRGSGPARTLSERTGNTAALWPPSTTTRTASSGLPGTPCNSPPPARVVCLHRDFGDVVCGLGVDFLHLYPAHWAGTPSSTYTGTWMLRCIRRGFSTSYGGASWTSRVQSLRRHLEREHDVRIQERLYVCSVCADSLPTRPSAHSCLASQVPTTAPAVFRHRCIRCPQAFPSARGLLNHERRHDLQDAVGAATGRRPPALSATGAPQVPTAPPSPRTAPTDSSIVAHQPTSTTAAPSTSSGVLPAHTPSPLQDVGTPSGSPLASPGSSSPAPSSGTASPEDPDMADIDDGAATPPVDEPAMDLPPDNTSLLGAQVRLLRGLIREPPTDETWRQCEEAWSQAVTLETEAKWDWITRPNELSGTVNNKDVQSGDARANSDNEGGVTAETVREADSPLGAGQNDGVTVRELLNALMENERVLTALLERLAPSATPQPVSAGTPGGIAAFQISNTPNRTPRPVNPANAADIQRLYCRNRRRAVRLVLEGPSRSCTIPLQDLREHWGTTWSARTADTDLLFRRVSAPDAVDTAAFTPDEADYANRRTPHRDPTASHTTTGNP</sequence>
<dbReference type="VEuPathDB" id="VectorBase:RSAN_031200"/>
<evidence type="ECO:0000313" key="5">
    <source>
        <dbReference type="Proteomes" id="UP000821837"/>
    </source>
</evidence>
<feature type="compositionally biased region" description="Acidic residues" evidence="2">
    <location>
        <begin position="611"/>
        <end position="620"/>
    </location>
</feature>
<accession>A0A9D4QCF4</accession>
<feature type="region of interest" description="Disordered" evidence="2">
    <location>
        <begin position="349"/>
        <end position="370"/>
    </location>
</feature>
<evidence type="ECO:0000313" key="4">
    <source>
        <dbReference type="EMBL" id="KAH7973272.1"/>
    </source>
</evidence>
<dbReference type="PROSITE" id="PS00028">
    <property type="entry name" value="ZINC_FINGER_C2H2_1"/>
    <property type="match status" value="1"/>
</dbReference>
<keyword evidence="1" id="KW-0863">Zinc-finger</keyword>
<evidence type="ECO:0000256" key="1">
    <source>
        <dbReference type="PROSITE-ProRule" id="PRU00042"/>
    </source>
</evidence>
<dbReference type="VEuPathDB" id="VectorBase:RSAN_027592"/>
<proteinExistence type="predicted"/>
<name>A0A9D4QCF4_RHISA</name>
<feature type="region of interest" description="Disordered" evidence="2">
    <location>
        <begin position="861"/>
        <end position="888"/>
    </location>
</feature>
<reference evidence="4" key="1">
    <citation type="journal article" date="2020" name="Cell">
        <title>Large-Scale Comparative Analyses of Tick Genomes Elucidate Their Genetic Diversity and Vector Capacities.</title>
        <authorList>
            <consortium name="Tick Genome and Microbiome Consortium (TIGMIC)"/>
            <person name="Jia N."/>
            <person name="Wang J."/>
            <person name="Shi W."/>
            <person name="Du L."/>
            <person name="Sun Y."/>
            <person name="Zhan W."/>
            <person name="Jiang J.F."/>
            <person name="Wang Q."/>
            <person name="Zhang B."/>
            <person name="Ji P."/>
            <person name="Bell-Sakyi L."/>
            <person name="Cui X.M."/>
            <person name="Yuan T.T."/>
            <person name="Jiang B.G."/>
            <person name="Yang W.F."/>
            <person name="Lam T.T."/>
            <person name="Chang Q.C."/>
            <person name="Ding S.J."/>
            <person name="Wang X.J."/>
            <person name="Zhu J.G."/>
            <person name="Ruan X.D."/>
            <person name="Zhao L."/>
            <person name="Wei J.T."/>
            <person name="Ye R.Z."/>
            <person name="Que T.C."/>
            <person name="Du C.H."/>
            <person name="Zhou Y.H."/>
            <person name="Cheng J.X."/>
            <person name="Dai P.F."/>
            <person name="Guo W.B."/>
            <person name="Han X.H."/>
            <person name="Huang E.J."/>
            <person name="Li L.F."/>
            <person name="Wei W."/>
            <person name="Gao Y.C."/>
            <person name="Liu J.Z."/>
            <person name="Shao H.Z."/>
            <person name="Wang X."/>
            <person name="Wang C.C."/>
            <person name="Yang T.C."/>
            <person name="Huo Q.B."/>
            <person name="Li W."/>
            <person name="Chen H.Y."/>
            <person name="Chen S.E."/>
            <person name="Zhou L.G."/>
            <person name="Ni X.B."/>
            <person name="Tian J.H."/>
            <person name="Sheng Y."/>
            <person name="Liu T."/>
            <person name="Pan Y.S."/>
            <person name="Xia L.Y."/>
            <person name="Li J."/>
            <person name="Zhao F."/>
            <person name="Cao W.C."/>
        </authorList>
    </citation>
    <scope>NUCLEOTIDE SEQUENCE</scope>
    <source>
        <strain evidence="4">Rsan-2018</strain>
    </source>
</reference>
<dbReference type="GO" id="GO:0008270">
    <property type="term" value="F:zinc ion binding"/>
    <property type="evidence" value="ECO:0007669"/>
    <property type="project" value="UniProtKB-KW"/>
</dbReference>
<dbReference type="PROSITE" id="PS50157">
    <property type="entry name" value="ZINC_FINGER_C2H2_2"/>
    <property type="match status" value="1"/>
</dbReference>
<comment type="caution">
    <text evidence="4">The sequence shown here is derived from an EMBL/GenBank/DDBJ whole genome shotgun (WGS) entry which is preliminary data.</text>
</comment>
<dbReference type="AlphaFoldDB" id="A0A9D4QCF4"/>